<sequence>MDFASFLTSLATSFILFVVLMLLFTWLSRKPGNKEVYYPNRILRGLDPWEGGSGRTRNPFAWIREALSSSEQDVIAMSGVDTAVYFVFLSTVLGILVLSGVVLLPVLLPVAATDNFMKSSNDTSKGTFNDLDKLSMGHIEEKSPRSWAFLIATYWVSFVAYYLLWKAYNHVSDLRAAALMSPEVRPEQFTILVRDIPPPPEGQTRKEQVDSYFKAIYPDTYYRSMVVTNNKKVNKIWEDLEGYKKKLAHAEAVYAESKKTGKPEGTKPTNKTGFLGLLGKKVDSIEYYNQKINESVSKLEAEQKVTLGEKQQASALVFFTSRVAAASAAQSLHARLVDTWTVMDAPEARQLIWPNLPKNFYERQIRQILVYVIVALTIFFYMIPIGLVSAVTTLANLKKILPFIKPIVNILAIKTVLEAYLPQIALIIFLALLPKFLLFLSKEEGIPSESHAQRAASGKYFYFSVLNVFIGFTVGGTLFDSFKDIEENPNSVVDILATSLPANATFFLTFVALKFFVGYGLELSRLVPLIIYHLKRKYLCKTEDELKAAWTPGDLGLATRALKVYVPSYESYGKMWPHIHSRLVAALVLFQVTMFGYFGIKKFYYTPLIIPLPILSLIFAFICSKKFYRFFQATALEVACRELKETPNMERVFRSYIPPSLNAEKVDEDQFEDAASQVSRSQSFV</sequence>
<evidence type="ECO:0000313" key="1">
    <source>
        <dbReference type="EMBL" id="KAI8568435.1"/>
    </source>
</evidence>
<accession>A0ACC0PSG3</accession>
<organism evidence="1 2">
    <name type="scientific">Rhododendron molle</name>
    <name type="common">Chinese azalea</name>
    <name type="synonym">Azalea mollis</name>
    <dbReference type="NCBI Taxonomy" id="49168"/>
    <lineage>
        <taxon>Eukaryota</taxon>
        <taxon>Viridiplantae</taxon>
        <taxon>Streptophyta</taxon>
        <taxon>Embryophyta</taxon>
        <taxon>Tracheophyta</taxon>
        <taxon>Spermatophyta</taxon>
        <taxon>Magnoliopsida</taxon>
        <taxon>eudicotyledons</taxon>
        <taxon>Gunneridae</taxon>
        <taxon>Pentapetalae</taxon>
        <taxon>asterids</taxon>
        <taxon>Ericales</taxon>
        <taxon>Ericaceae</taxon>
        <taxon>Ericoideae</taxon>
        <taxon>Rhodoreae</taxon>
        <taxon>Rhododendron</taxon>
    </lineage>
</organism>
<evidence type="ECO:0000313" key="2">
    <source>
        <dbReference type="Proteomes" id="UP001062846"/>
    </source>
</evidence>
<comment type="caution">
    <text evidence="1">The sequence shown here is derived from an EMBL/GenBank/DDBJ whole genome shotgun (WGS) entry which is preliminary data.</text>
</comment>
<dbReference type="Proteomes" id="UP001062846">
    <property type="component" value="Chromosome 2"/>
</dbReference>
<dbReference type="EMBL" id="CM046389">
    <property type="protein sequence ID" value="KAI8568435.1"/>
    <property type="molecule type" value="Genomic_DNA"/>
</dbReference>
<keyword evidence="2" id="KW-1185">Reference proteome</keyword>
<proteinExistence type="predicted"/>
<name>A0ACC0PSG3_RHOML</name>
<gene>
    <name evidence="1" type="ORF">RHMOL_Rhmol02G0198900</name>
</gene>
<protein>
    <submittedName>
        <fullName evidence="1">Uncharacterized protein</fullName>
    </submittedName>
</protein>
<reference evidence="1" key="1">
    <citation type="submission" date="2022-02" db="EMBL/GenBank/DDBJ databases">
        <title>Plant Genome Project.</title>
        <authorList>
            <person name="Zhang R.-G."/>
        </authorList>
    </citation>
    <scope>NUCLEOTIDE SEQUENCE</scope>
    <source>
        <strain evidence="1">AT1</strain>
    </source>
</reference>